<accession>A0A3M7Q3Y3</accession>
<keyword evidence="2" id="KW-1185">Reference proteome</keyword>
<sequence length="75" mass="8553">MDKVPNAHKSNHRSHVKIGPLVVRALLDTALKIEKKSSIIIVQAITQQKLFFLKHMNSEHIGFILPTKVYILIKI</sequence>
<reference evidence="1 2" key="1">
    <citation type="journal article" date="2018" name="Sci. Rep.">
        <title>Genomic signatures of local adaptation to the degree of environmental predictability in rotifers.</title>
        <authorList>
            <person name="Franch-Gras L."/>
            <person name="Hahn C."/>
            <person name="Garcia-Roger E.M."/>
            <person name="Carmona M.J."/>
            <person name="Serra M."/>
            <person name="Gomez A."/>
        </authorList>
    </citation>
    <scope>NUCLEOTIDE SEQUENCE [LARGE SCALE GENOMIC DNA]</scope>
    <source>
        <strain evidence="1">HYR1</strain>
    </source>
</reference>
<comment type="caution">
    <text evidence="1">The sequence shown here is derived from an EMBL/GenBank/DDBJ whole genome shotgun (WGS) entry which is preliminary data.</text>
</comment>
<dbReference type="EMBL" id="REGN01007486">
    <property type="protein sequence ID" value="RNA06117.1"/>
    <property type="molecule type" value="Genomic_DNA"/>
</dbReference>
<proteinExistence type="predicted"/>
<gene>
    <name evidence="1" type="ORF">BpHYR1_016645</name>
</gene>
<evidence type="ECO:0000313" key="2">
    <source>
        <dbReference type="Proteomes" id="UP000276133"/>
    </source>
</evidence>
<name>A0A3M7Q3Y3_BRAPC</name>
<evidence type="ECO:0000313" key="1">
    <source>
        <dbReference type="EMBL" id="RNA06117.1"/>
    </source>
</evidence>
<protein>
    <submittedName>
        <fullName evidence="1">Uncharacterized protein</fullName>
    </submittedName>
</protein>
<dbReference type="AlphaFoldDB" id="A0A3M7Q3Y3"/>
<dbReference type="Proteomes" id="UP000276133">
    <property type="component" value="Unassembled WGS sequence"/>
</dbReference>
<organism evidence="1 2">
    <name type="scientific">Brachionus plicatilis</name>
    <name type="common">Marine rotifer</name>
    <name type="synonym">Brachionus muelleri</name>
    <dbReference type="NCBI Taxonomy" id="10195"/>
    <lineage>
        <taxon>Eukaryota</taxon>
        <taxon>Metazoa</taxon>
        <taxon>Spiralia</taxon>
        <taxon>Gnathifera</taxon>
        <taxon>Rotifera</taxon>
        <taxon>Eurotatoria</taxon>
        <taxon>Monogononta</taxon>
        <taxon>Pseudotrocha</taxon>
        <taxon>Ploima</taxon>
        <taxon>Brachionidae</taxon>
        <taxon>Brachionus</taxon>
    </lineage>
</organism>